<organism evidence="5 6">
    <name type="scientific">Pochonia chlamydosporia 170</name>
    <dbReference type="NCBI Taxonomy" id="1380566"/>
    <lineage>
        <taxon>Eukaryota</taxon>
        <taxon>Fungi</taxon>
        <taxon>Dikarya</taxon>
        <taxon>Ascomycota</taxon>
        <taxon>Pezizomycotina</taxon>
        <taxon>Sordariomycetes</taxon>
        <taxon>Hypocreomycetidae</taxon>
        <taxon>Hypocreales</taxon>
        <taxon>Clavicipitaceae</taxon>
        <taxon>Pochonia</taxon>
    </lineage>
</organism>
<dbReference type="InterPro" id="IPR003958">
    <property type="entry name" value="CBFA_NFYB_domain"/>
</dbReference>
<dbReference type="KEGG" id="pchm:VFPPC_15673"/>
<evidence type="ECO:0000313" key="5">
    <source>
        <dbReference type="EMBL" id="OAQ71272.1"/>
    </source>
</evidence>
<keyword evidence="2" id="KW-0539">Nucleus</keyword>
<dbReference type="RefSeq" id="XP_018147809.1">
    <property type="nucleotide sequence ID" value="XM_018293426.1"/>
</dbReference>
<gene>
    <name evidence="5" type="ORF">VFPPC_15673</name>
</gene>
<sequence length="183" mass="19997">MPYNTSAIPPRKEPTGQTQLPLSRVKKIINQDPEVAMCSNNAAFVITLAAEMFIQHLAEESNTQAKLERKPRRNIQYKDVANAVSTHDNFEFLEDVVPKTVPYKKVRAAALATQARLKGDGKGADERVEAVTAATNGSLIVNGGGGGAFTVPLRMDERQEDPNDQLQMEMRQATGRDDVGMTG</sequence>
<keyword evidence="6" id="KW-1185">Reference proteome</keyword>
<evidence type="ECO:0000256" key="3">
    <source>
        <dbReference type="SAM" id="MobiDB-lite"/>
    </source>
</evidence>
<dbReference type="InterPro" id="IPR050568">
    <property type="entry name" value="Transcr_DNA_Rep_Reg"/>
</dbReference>
<dbReference type="SUPFAM" id="SSF47113">
    <property type="entry name" value="Histone-fold"/>
    <property type="match status" value="1"/>
</dbReference>
<dbReference type="Pfam" id="PF00808">
    <property type="entry name" value="CBFD_NFYB_HMF"/>
    <property type="match status" value="1"/>
</dbReference>
<dbReference type="CDD" id="cd23645">
    <property type="entry name" value="HFD_Dpb3-like"/>
    <property type="match status" value="1"/>
</dbReference>
<comment type="subcellular location">
    <subcellularLocation>
        <location evidence="1">Nucleus</location>
    </subcellularLocation>
</comment>
<dbReference type="STRING" id="1380566.A0A179G060"/>
<reference evidence="5 6" key="1">
    <citation type="journal article" date="2016" name="PLoS Pathog.">
        <title>Biosynthesis of antibiotic leucinostatins in bio-control fungus Purpureocillium lilacinum and their inhibition on phytophthora revealed by genome mining.</title>
        <authorList>
            <person name="Wang G."/>
            <person name="Liu Z."/>
            <person name="Lin R."/>
            <person name="Li E."/>
            <person name="Mao Z."/>
            <person name="Ling J."/>
            <person name="Yang Y."/>
            <person name="Yin W.B."/>
            <person name="Xie B."/>
        </authorList>
    </citation>
    <scope>NUCLEOTIDE SEQUENCE [LARGE SCALE GENOMIC DNA]</scope>
    <source>
        <strain evidence="5">170</strain>
    </source>
</reference>
<evidence type="ECO:0000256" key="2">
    <source>
        <dbReference type="ARBA" id="ARBA00023242"/>
    </source>
</evidence>
<accession>A0A179G060</accession>
<feature type="region of interest" description="Disordered" evidence="3">
    <location>
        <begin position="160"/>
        <end position="183"/>
    </location>
</feature>
<dbReference type="OrthoDB" id="636685at2759"/>
<dbReference type="PANTHER" id="PTHR10252">
    <property type="entry name" value="HISTONE-LIKE TRANSCRIPTION FACTOR CCAAT-RELATED"/>
    <property type="match status" value="1"/>
</dbReference>
<name>A0A179G060_METCM</name>
<dbReference type="GO" id="GO:0046982">
    <property type="term" value="F:protein heterodimerization activity"/>
    <property type="evidence" value="ECO:0007669"/>
    <property type="project" value="InterPro"/>
</dbReference>
<dbReference type="EMBL" id="LSBJ02000002">
    <property type="protein sequence ID" value="OAQ71272.1"/>
    <property type="molecule type" value="Genomic_DNA"/>
</dbReference>
<feature type="domain" description="Transcription factor CBF/NF-Y/archaeal histone" evidence="4">
    <location>
        <begin position="19"/>
        <end position="84"/>
    </location>
</feature>
<dbReference type="GO" id="GO:0008623">
    <property type="term" value="C:CHRAC"/>
    <property type="evidence" value="ECO:0007669"/>
    <property type="project" value="TreeGrafter"/>
</dbReference>
<dbReference type="GO" id="GO:0006261">
    <property type="term" value="P:DNA-templated DNA replication"/>
    <property type="evidence" value="ECO:0007669"/>
    <property type="project" value="TreeGrafter"/>
</dbReference>
<protein>
    <submittedName>
        <fullName evidence="5">Histone-fold protein</fullName>
    </submittedName>
</protein>
<dbReference type="Gene3D" id="1.10.20.10">
    <property type="entry name" value="Histone, subunit A"/>
    <property type="match status" value="1"/>
</dbReference>
<dbReference type="InterPro" id="IPR009072">
    <property type="entry name" value="Histone-fold"/>
</dbReference>
<dbReference type="PANTHER" id="PTHR10252:SF54">
    <property type="entry name" value="CHROMATIN ACCESSIBILITY COMPLEX PROTEIN 1"/>
    <property type="match status" value="1"/>
</dbReference>
<proteinExistence type="predicted"/>
<feature type="compositionally biased region" description="Basic and acidic residues" evidence="3">
    <location>
        <begin position="174"/>
        <end position="183"/>
    </location>
</feature>
<comment type="caution">
    <text evidence="5">The sequence shown here is derived from an EMBL/GenBank/DDBJ whole genome shotgun (WGS) entry which is preliminary data.</text>
</comment>
<evidence type="ECO:0000256" key="1">
    <source>
        <dbReference type="ARBA" id="ARBA00004123"/>
    </source>
</evidence>
<dbReference type="GeneID" id="28857420"/>
<evidence type="ECO:0000313" key="6">
    <source>
        <dbReference type="Proteomes" id="UP000078397"/>
    </source>
</evidence>
<dbReference type="Proteomes" id="UP000078397">
    <property type="component" value="Unassembled WGS sequence"/>
</dbReference>
<dbReference type="AlphaFoldDB" id="A0A179G060"/>
<evidence type="ECO:0000259" key="4">
    <source>
        <dbReference type="Pfam" id="PF00808"/>
    </source>
</evidence>